<evidence type="ECO:0000313" key="6">
    <source>
        <dbReference type="Proteomes" id="UP000467840"/>
    </source>
</evidence>
<dbReference type="Proteomes" id="UP000467840">
    <property type="component" value="Chromosome 8"/>
</dbReference>
<dbReference type="EMBL" id="JAAGAX010000016">
    <property type="protein sequence ID" value="KAF2289624.1"/>
    <property type="molecule type" value="Genomic_DNA"/>
</dbReference>
<evidence type="ECO:0000259" key="4">
    <source>
        <dbReference type="Pfam" id="PF12333"/>
    </source>
</evidence>
<evidence type="ECO:0000313" key="5">
    <source>
        <dbReference type="EMBL" id="KAF2289624.1"/>
    </source>
</evidence>
<feature type="domain" description="Pre-rRNA-processing protein Ipi1 N-terminal" evidence="4">
    <location>
        <begin position="108"/>
        <end position="146"/>
    </location>
</feature>
<dbReference type="AlphaFoldDB" id="A0A6A6KMD1"/>
<dbReference type="InterPro" id="IPR016024">
    <property type="entry name" value="ARM-type_fold"/>
</dbReference>
<sequence>MGLAVSKKGLTLKELLHQTSITMQKFEKVASLLQYYFVIVNDLLLNVQDALMGMKDLFLKYSEELKLHRYAVIEKLRERISDEDKMVREALYQLLNCFSALLVQDNQRPFISLMMAYIFNAMTHLAIEVRLMAFKFFDLIVQHYPAVFPLYAEKVVLGQDLLHAYEPEAYRICWYCSAPFSYFSMGFCRVTFPNAIILFLHYGHDDDRYFSLNVMIAEIFLHLSEWICPPAELLEKFLAFIEHALLEKIHGETRSGKEKQMLTGSFMPKLVAQVIGDWKSRLLQAFTKTFLDCKPESSVKLACLAAIEGMLFSRKGMWQPDGYDPEVVGPLITWIRELPVLLILLGDRHPSSSEAVLHLLLDLGRFASPGSFLAKEYDEVQKSLQEFYCTFKKVTTD</sequence>
<dbReference type="Pfam" id="PF12333">
    <property type="entry name" value="Ipi1_N"/>
    <property type="match status" value="1"/>
</dbReference>
<dbReference type="Gene3D" id="1.25.10.10">
    <property type="entry name" value="Leucine-rich Repeat Variant"/>
    <property type="match status" value="1"/>
</dbReference>
<organism evidence="5 6">
    <name type="scientific">Hevea brasiliensis</name>
    <name type="common">Para rubber tree</name>
    <name type="synonym">Siphonia brasiliensis</name>
    <dbReference type="NCBI Taxonomy" id="3981"/>
    <lineage>
        <taxon>Eukaryota</taxon>
        <taxon>Viridiplantae</taxon>
        <taxon>Streptophyta</taxon>
        <taxon>Embryophyta</taxon>
        <taxon>Tracheophyta</taxon>
        <taxon>Spermatophyta</taxon>
        <taxon>Magnoliopsida</taxon>
        <taxon>eudicotyledons</taxon>
        <taxon>Gunneridae</taxon>
        <taxon>Pentapetalae</taxon>
        <taxon>rosids</taxon>
        <taxon>fabids</taxon>
        <taxon>Malpighiales</taxon>
        <taxon>Euphorbiaceae</taxon>
        <taxon>Crotonoideae</taxon>
        <taxon>Micrandreae</taxon>
        <taxon>Hevea</taxon>
    </lineage>
</organism>
<evidence type="ECO:0000256" key="2">
    <source>
        <dbReference type="ARBA" id="ARBA00006427"/>
    </source>
</evidence>
<dbReference type="InterPro" id="IPR011989">
    <property type="entry name" value="ARM-like"/>
</dbReference>
<comment type="subcellular location">
    <subcellularLocation>
        <location evidence="1">Nucleus</location>
    </subcellularLocation>
</comment>
<evidence type="ECO:0000256" key="1">
    <source>
        <dbReference type="ARBA" id="ARBA00004123"/>
    </source>
</evidence>
<dbReference type="PANTHER" id="PTHR16056:SF2">
    <property type="entry name" value="TESTIS-EXPRESSED PROTEIN 10"/>
    <property type="match status" value="1"/>
</dbReference>
<gene>
    <name evidence="5" type="ORF">GH714_037565</name>
</gene>
<evidence type="ECO:0000256" key="3">
    <source>
        <dbReference type="ARBA" id="ARBA00023242"/>
    </source>
</evidence>
<accession>A0A6A6KMD1</accession>
<reference evidence="5 6" key="1">
    <citation type="journal article" date="2020" name="Mol. Plant">
        <title>The Chromosome-Based Rubber Tree Genome Provides New Insights into Spurge Genome Evolution and Rubber Biosynthesis.</title>
        <authorList>
            <person name="Liu J."/>
            <person name="Shi C."/>
            <person name="Shi C.C."/>
            <person name="Li W."/>
            <person name="Zhang Q.J."/>
            <person name="Zhang Y."/>
            <person name="Li K."/>
            <person name="Lu H.F."/>
            <person name="Shi C."/>
            <person name="Zhu S.T."/>
            <person name="Xiao Z.Y."/>
            <person name="Nan H."/>
            <person name="Yue Y."/>
            <person name="Zhu X.G."/>
            <person name="Wu Y."/>
            <person name="Hong X.N."/>
            <person name="Fan G.Y."/>
            <person name="Tong Y."/>
            <person name="Zhang D."/>
            <person name="Mao C.L."/>
            <person name="Liu Y.L."/>
            <person name="Hao S.J."/>
            <person name="Liu W.Q."/>
            <person name="Lv M.Q."/>
            <person name="Zhang H.B."/>
            <person name="Liu Y."/>
            <person name="Hu-Tang G.R."/>
            <person name="Wang J.P."/>
            <person name="Wang J.H."/>
            <person name="Sun Y.H."/>
            <person name="Ni S.B."/>
            <person name="Chen W.B."/>
            <person name="Zhang X.C."/>
            <person name="Jiao Y.N."/>
            <person name="Eichler E.E."/>
            <person name="Li G.H."/>
            <person name="Liu X."/>
            <person name="Gao L.Z."/>
        </authorList>
    </citation>
    <scope>NUCLEOTIDE SEQUENCE [LARGE SCALE GENOMIC DNA]</scope>
    <source>
        <strain evidence="6">cv. GT1</strain>
        <tissue evidence="5">Leaf</tissue>
    </source>
</reference>
<protein>
    <recommendedName>
        <fullName evidence="4">Pre-rRNA-processing protein Ipi1 N-terminal domain-containing protein</fullName>
    </recommendedName>
</protein>
<name>A0A6A6KMD1_HEVBR</name>
<comment type="similarity">
    <text evidence="2">Belongs to the IPI1/TEX10 family.</text>
</comment>
<dbReference type="PANTHER" id="PTHR16056">
    <property type="entry name" value="REGULATOR OF MICROTUBULE DYNAMICS PROTEIN"/>
    <property type="match status" value="1"/>
</dbReference>
<keyword evidence="3" id="KW-0539">Nucleus</keyword>
<dbReference type="InterPro" id="IPR024679">
    <property type="entry name" value="Ipi1_N"/>
</dbReference>
<dbReference type="SUPFAM" id="SSF48371">
    <property type="entry name" value="ARM repeat"/>
    <property type="match status" value="1"/>
</dbReference>
<keyword evidence="6" id="KW-1185">Reference proteome</keyword>
<dbReference type="GO" id="GO:0005634">
    <property type="term" value="C:nucleus"/>
    <property type="evidence" value="ECO:0007669"/>
    <property type="project" value="UniProtKB-SubCell"/>
</dbReference>
<proteinExistence type="inferred from homology"/>
<comment type="caution">
    <text evidence="5">The sequence shown here is derived from an EMBL/GenBank/DDBJ whole genome shotgun (WGS) entry which is preliminary data.</text>
</comment>